<comment type="caution">
    <text evidence="2">The sequence shown here is derived from an EMBL/GenBank/DDBJ whole genome shotgun (WGS) entry which is preliminary data.</text>
</comment>
<protein>
    <submittedName>
        <fullName evidence="2">Uncharacterized protein</fullName>
    </submittedName>
</protein>
<feature type="transmembrane region" description="Helical" evidence="1">
    <location>
        <begin position="16"/>
        <end position="33"/>
    </location>
</feature>
<organism evidence="2 3">
    <name type="scientific">Tumebacillus lipolyticus</name>
    <dbReference type="NCBI Taxonomy" id="1280370"/>
    <lineage>
        <taxon>Bacteria</taxon>
        <taxon>Bacillati</taxon>
        <taxon>Bacillota</taxon>
        <taxon>Bacilli</taxon>
        <taxon>Bacillales</taxon>
        <taxon>Alicyclobacillaceae</taxon>
        <taxon>Tumebacillus</taxon>
    </lineage>
</organism>
<accession>A0ABW4ZVR1</accession>
<dbReference type="RefSeq" id="WP_386045693.1">
    <property type="nucleotide sequence ID" value="NZ_JBHUIO010000005.1"/>
</dbReference>
<proteinExistence type="predicted"/>
<evidence type="ECO:0000256" key="1">
    <source>
        <dbReference type="SAM" id="Phobius"/>
    </source>
</evidence>
<name>A0ABW4ZVR1_9BACL</name>
<keyword evidence="1" id="KW-0472">Membrane</keyword>
<evidence type="ECO:0000313" key="3">
    <source>
        <dbReference type="Proteomes" id="UP001597343"/>
    </source>
</evidence>
<keyword evidence="1" id="KW-1133">Transmembrane helix</keyword>
<sequence length="72" mass="8520">MSTFWYKLGKQAFDKSWYFIAVWVAVFAIVLATDGIRYVHIMQHPDYPTRVGQHCAQYGKRIFFGEWNGRQS</sequence>
<keyword evidence="1" id="KW-0812">Transmembrane</keyword>
<dbReference type="Proteomes" id="UP001597343">
    <property type="component" value="Unassembled WGS sequence"/>
</dbReference>
<evidence type="ECO:0000313" key="2">
    <source>
        <dbReference type="EMBL" id="MFD2170057.1"/>
    </source>
</evidence>
<reference evidence="3" key="1">
    <citation type="journal article" date="2019" name="Int. J. Syst. Evol. Microbiol.">
        <title>The Global Catalogue of Microorganisms (GCM) 10K type strain sequencing project: providing services to taxonomists for standard genome sequencing and annotation.</title>
        <authorList>
            <consortium name="The Broad Institute Genomics Platform"/>
            <consortium name="The Broad Institute Genome Sequencing Center for Infectious Disease"/>
            <person name="Wu L."/>
            <person name="Ma J."/>
        </authorList>
    </citation>
    <scope>NUCLEOTIDE SEQUENCE [LARGE SCALE GENOMIC DNA]</scope>
    <source>
        <strain evidence="3">CGMCC 1.13574</strain>
    </source>
</reference>
<gene>
    <name evidence="2" type="ORF">ACFSOY_08610</name>
</gene>
<dbReference type="EMBL" id="JBHUIO010000005">
    <property type="protein sequence ID" value="MFD2170057.1"/>
    <property type="molecule type" value="Genomic_DNA"/>
</dbReference>
<keyword evidence="3" id="KW-1185">Reference proteome</keyword>